<keyword evidence="2" id="KW-1185">Reference proteome</keyword>
<gene>
    <name evidence="1" type="ORF">C8F04DRAFT_1186875</name>
</gene>
<dbReference type="Proteomes" id="UP001218188">
    <property type="component" value="Unassembled WGS sequence"/>
</dbReference>
<sequence>MTHSNIRVEHKCAADPVKVQVNLPSLSAKRTITGCLTTLDKQKNSYLVRWTPQFIPDTGREIPVEFELVKGVSTYDSCKGARSSDAMRAICEGSIREINPLVQVWFQVETRVECTERNGRSSQRRGANPTFSIVSGGGIWGTGPESTHFRVGRDLDKALNKTSDAMMRCSDGQGDKGQTRNSQYMQGKVYHLESSSKAGK</sequence>
<evidence type="ECO:0000313" key="2">
    <source>
        <dbReference type="Proteomes" id="UP001218188"/>
    </source>
</evidence>
<dbReference type="AlphaFoldDB" id="A0AAD6SMM0"/>
<accession>A0AAD6SMM0</accession>
<proteinExistence type="predicted"/>
<evidence type="ECO:0000313" key="1">
    <source>
        <dbReference type="EMBL" id="KAJ7030240.1"/>
    </source>
</evidence>
<comment type="caution">
    <text evidence="1">The sequence shown here is derived from an EMBL/GenBank/DDBJ whole genome shotgun (WGS) entry which is preliminary data.</text>
</comment>
<reference evidence="1" key="1">
    <citation type="submission" date="2023-03" db="EMBL/GenBank/DDBJ databases">
        <title>Massive genome expansion in bonnet fungi (Mycena s.s.) driven by repeated elements and novel gene families across ecological guilds.</title>
        <authorList>
            <consortium name="Lawrence Berkeley National Laboratory"/>
            <person name="Harder C.B."/>
            <person name="Miyauchi S."/>
            <person name="Viragh M."/>
            <person name="Kuo A."/>
            <person name="Thoen E."/>
            <person name="Andreopoulos B."/>
            <person name="Lu D."/>
            <person name="Skrede I."/>
            <person name="Drula E."/>
            <person name="Henrissat B."/>
            <person name="Morin E."/>
            <person name="Kohler A."/>
            <person name="Barry K."/>
            <person name="LaButti K."/>
            <person name="Morin E."/>
            <person name="Salamov A."/>
            <person name="Lipzen A."/>
            <person name="Mereny Z."/>
            <person name="Hegedus B."/>
            <person name="Baldrian P."/>
            <person name="Stursova M."/>
            <person name="Weitz H."/>
            <person name="Taylor A."/>
            <person name="Grigoriev I.V."/>
            <person name="Nagy L.G."/>
            <person name="Martin F."/>
            <person name="Kauserud H."/>
        </authorList>
    </citation>
    <scope>NUCLEOTIDE SEQUENCE</scope>
    <source>
        <strain evidence="1">CBHHK200</strain>
    </source>
</reference>
<dbReference type="EMBL" id="JARJCM010000092">
    <property type="protein sequence ID" value="KAJ7030240.1"/>
    <property type="molecule type" value="Genomic_DNA"/>
</dbReference>
<name>A0AAD6SMM0_9AGAR</name>
<organism evidence="1 2">
    <name type="scientific">Mycena alexandri</name>
    <dbReference type="NCBI Taxonomy" id="1745969"/>
    <lineage>
        <taxon>Eukaryota</taxon>
        <taxon>Fungi</taxon>
        <taxon>Dikarya</taxon>
        <taxon>Basidiomycota</taxon>
        <taxon>Agaricomycotina</taxon>
        <taxon>Agaricomycetes</taxon>
        <taxon>Agaricomycetidae</taxon>
        <taxon>Agaricales</taxon>
        <taxon>Marasmiineae</taxon>
        <taxon>Mycenaceae</taxon>
        <taxon>Mycena</taxon>
    </lineage>
</organism>
<protein>
    <submittedName>
        <fullName evidence="1">Uncharacterized protein</fullName>
    </submittedName>
</protein>